<feature type="domain" description="MmgE/PrpD N-terminal" evidence="2">
    <location>
        <begin position="7"/>
        <end position="247"/>
    </location>
</feature>
<dbReference type="EMBL" id="VSSQ01000258">
    <property type="protein sequence ID" value="MPL88458.1"/>
    <property type="molecule type" value="Genomic_DNA"/>
</dbReference>
<protein>
    <submittedName>
        <fullName evidence="4">2-methylcitrate dehydratase 2</fullName>
        <ecNumber evidence="4">4.2.1.79</ecNumber>
    </submittedName>
</protein>
<keyword evidence="4" id="KW-0456">Lyase</keyword>
<dbReference type="Pfam" id="PF19305">
    <property type="entry name" value="MmgE_PrpD_C"/>
    <property type="match status" value="1"/>
</dbReference>
<dbReference type="Pfam" id="PF03972">
    <property type="entry name" value="MmgE_PrpD_N"/>
    <property type="match status" value="1"/>
</dbReference>
<name>A0A644VAW0_9ZZZZ</name>
<evidence type="ECO:0000259" key="3">
    <source>
        <dbReference type="Pfam" id="PF19305"/>
    </source>
</evidence>
<dbReference type="PANTHER" id="PTHR16943:SF8">
    <property type="entry name" value="2-METHYLCITRATE DEHYDRATASE"/>
    <property type="match status" value="1"/>
</dbReference>
<dbReference type="AlphaFoldDB" id="A0A644VAW0"/>
<dbReference type="SUPFAM" id="SSF103378">
    <property type="entry name" value="2-methylcitrate dehydratase PrpD"/>
    <property type="match status" value="1"/>
</dbReference>
<comment type="similarity">
    <text evidence="1">Belongs to the PrpD family.</text>
</comment>
<gene>
    <name evidence="4" type="primary">prpD2_1</name>
    <name evidence="4" type="ORF">SDC9_34481</name>
</gene>
<dbReference type="Gene3D" id="1.10.4100.10">
    <property type="entry name" value="2-methylcitrate dehydratase PrpD"/>
    <property type="match status" value="1"/>
</dbReference>
<dbReference type="InterPro" id="IPR042188">
    <property type="entry name" value="MmgE/PrpD_sf_2"/>
</dbReference>
<accession>A0A644VAW0</accession>
<sequence>MKVSTKALATFAANIKYENLAPDTIRKTKQCLLEWLGVCIRGSQEPACHIIREVLLTKGGTGPANIFTGKNEQASALNAAFCNGSASHSLDFDDLHNPSIIHLACVVIPPVFALGEAEHKSGKSMLAGTVAGYEVGARVGESVIPESYFFWHTTGTAGTFGAAASASSMLGLNEETFIQALGSAGTQAAGLWEFLKEGAMSKTLHAGKSSYAGVLSAYLAQKGFTGATQILEGEKGFCKAMLAKPHLEKLTEGLGKGYKIDENSFKPYACCKHSHASLYAMQVLRKNKKLKPADICGIELHVNDITDFLINNPEPKNSYGCKFSIQYCVAGMLKYGEMGIEQFAPNIINDEEVRAIMKQIKIIKDPEIEALHARDSSKLASKVVVYCLDGRTLEMQVDYPKGDPPNPMLWRDSVEKFMNLTVPIYGETKAEKFCNLIDNLDQVEDFSKALSKIMK</sequence>
<dbReference type="InterPro" id="IPR045336">
    <property type="entry name" value="MmgE_PrpD_N"/>
</dbReference>
<dbReference type="InterPro" id="IPR042183">
    <property type="entry name" value="MmgE/PrpD_sf_1"/>
</dbReference>
<reference evidence="4" key="1">
    <citation type="submission" date="2019-08" db="EMBL/GenBank/DDBJ databases">
        <authorList>
            <person name="Kucharzyk K."/>
            <person name="Murdoch R.W."/>
            <person name="Higgins S."/>
            <person name="Loffler F."/>
        </authorList>
    </citation>
    <scope>NUCLEOTIDE SEQUENCE</scope>
</reference>
<evidence type="ECO:0000256" key="1">
    <source>
        <dbReference type="ARBA" id="ARBA00006174"/>
    </source>
</evidence>
<dbReference type="EC" id="4.2.1.79" evidence="4"/>
<dbReference type="InterPro" id="IPR036148">
    <property type="entry name" value="MmgE/PrpD_sf"/>
</dbReference>
<feature type="domain" description="MmgE/PrpD C-terminal" evidence="3">
    <location>
        <begin position="268"/>
        <end position="442"/>
    </location>
</feature>
<comment type="caution">
    <text evidence="4">The sequence shown here is derived from an EMBL/GenBank/DDBJ whole genome shotgun (WGS) entry which is preliminary data.</text>
</comment>
<evidence type="ECO:0000259" key="2">
    <source>
        <dbReference type="Pfam" id="PF03972"/>
    </source>
</evidence>
<dbReference type="PANTHER" id="PTHR16943">
    <property type="entry name" value="2-METHYLCITRATE DEHYDRATASE-RELATED"/>
    <property type="match status" value="1"/>
</dbReference>
<evidence type="ECO:0000313" key="4">
    <source>
        <dbReference type="EMBL" id="MPL88458.1"/>
    </source>
</evidence>
<dbReference type="GO" id="GO:0047547">
    <property type="term" value="F:2-methylcitrate dehydratase activity"/>
    <property type="evidence" value="ECO:0007669"/>
    <property type="project" value="UniProtKB-EC"/>
</dbReference>
<organism evidence="4">
    <name type="scientific">bioreactor metagenome</name>
    <dbReference type="NCBI Taxonomy" id="1076179"/>
    <lineage>
        <taxon>unclassified sequences</taxon>
        <taxon>metagenomes</taxon>
        <taxon>ecological metagenomes</taxon>
    </lineage>
</organism>
<dbReference type="InterPro" id="IPR045337">
    <property type="entry name" value="MmgE_PrpD_C"/>
</dbReference>
<dbReference type="InterPro" id="IPR005656">
    <property type="entry name" value="MmgE_PrpD"/>
</dbReference>
<proteinExistence type="inferred from homology"/>
<dbReference type="Gene3D" id="3.30.1330.120">
    <property type="entry name" value="2-methylcitrate dehydratase PrpD"/>
    <property type="match status" value="1"/>
</dbReference>